<gene>
    <name evidence="3" type="ORF">P154DRAFT_62935</name>
</gene>
<sequence length="254" mass="28207">MFSPRIQLVLLSVTFLIASYISGMTHHNHQVHNQIRRLQKEDVSRNPAATPRQSPHVARDYHQLHSGLFKRDTCGAVFPGRYTDSCGSEATTCCIIPGMQRPACVEILGKGACCTEHIDCFVDTKSDCDDTESEQCAVDVCCPKNTHCVDGVKYNNPDDIRCNFDRAFIPGYVITSKMSEKPVARNTASPDRSTSTKKHKRTGTDFSDLPTSTESHRHTIKKSADSSTTTKRHKHTTTTSSDPQVKARPRLAPD</sequence>
<dbReference type="EMBL" id="ML977693">
    <property type="protein sequence ID" value="KAF1993639.1"/>
    <property type="molecule type" value="Genomic_DNA"/>
</dbReference>
<feature type="region of interest" description="Disordered" evidence="1">
    <location>
        <begin position="180"/>
        <end position="254"/>
    </location>
</feature>
<dbReference type="AlphaFoldDB" id="A0A6A5VY99"/>
<proteinExistence type="predicted"/>
<name>A0A6A5VY99_9PLEO</name>
<protein>
    <recommendedName>
        <fullName evidence="5">WAP domain-containing protein</fullName>
    </recommendedName>
</protein>
<feature type="chain" id="PRO_5025462084" description="WAP domain-containing protein" evidence="2">
    <location>
        <begin position="24"/>
        <end position="254"/>
    </location>
</feature>
<evidence type="ECO:0000313" key="3">
    <source>
        <dbReference type="EMBL" id="KAF1993639.1"/>
    </source>
</evidence>
<reference evidence="3" key="1">
    <citation type="journal article" date="2020" name="Stud. Mycol.">
        <title>101 Dothideomycetes genomes: a test case for predicting lifestyles and emergence of pathogens.</title>
        <authorList>
            <person name="Haridas S."/>
            <person name="Albert R."/>
            <person name="Binder M."/>
            <person name="Bloem J."/>
            <person name="Labutti K."/>
            <person name="Salamov A."/>
            <person name="Andreopoulos B."/>
            <person name="Baker S."/>
            <person name="Barry K."/>
            <person name="Bills G."/>
            <person name="Bluhm B."/>
            <person name="Cannon C."/>
            <person name="Castanera R."/>
            <person name="Culley D."/>
            <person name="Daum C."/>
            <person name="Ezra D."/>
            <person name="Gonzalez J."/>
            <person name="Henrissat B."/>
            <person name="Kuo A."/>
            <person name="Liang C."/>
            <person name="Lipzen A."/>
            <person name="Lutzoni F."/>
            <person name="Magnuson J."/>
            <person name="Mondo S."/>
            <person name="Nolan M."/>
            <person name="Ohm R."/>
            <person name="Pangilinan J."/>
            <person name="Park H.-J."/>
            <person name="Ramirez L."/>
            <person name="Alfaro M."/>
            <person name="Sun H."/>
            <person name="Tritt A."/>
            <person name="Yoshinaga Y."/>
            <person name="Zwiers L.-H."/>
            <person name="Turgeon B."/>
            <person name="Goodwin S."/>
            <person name="Spatafora J."/>
            <person name="Crous P."/>
            <person name="Grigoriev I."/>
        </authorList>
    </citation>
    <scope>NUCLEOTIDE SEQUENCE</scope>
    <source>
        <strain evidence="3">CBS 123094</strain>
    </source>
</reference>
<keyword evidence="4" id="KW-1185">Reference proteome</keyword>
<dbReference type="OrthoDB" id="3937830at2759"/>
<organism evidence="3 4">
    <name type="scientific">Amniculicola lignicola CBS 123094</name>
    <dbReference type="NCBI Taxonomy" id="1392246"/>
    <lineage>
        <taxon>Eukaryota</taxon>
        <taxon>Fungi</taxon>
        <taxon>Dikarya</taxon>
        <taxon>Ascomycota</taxon>
        <taxon>Pezizomycotina</taxon>
        <taxon>Dothideomycetes</taxon>
        <taxon>Pleosporomycetidae</taxon>
        <taxon>Pleosporales</taxon>
        <taxon>Amniculicolaceae</taxon>
        <taxon>Amniculicola</taxon>
    </lineage>
</organism>
<evidence type="ECO:0000313" key="4">
    <source>
        <dbReference type="Proteomes" id="UP000799779"/>
    </source>
</evidence>
<evidence type="ECO:0008006" key="5">
    <source>
        <dbReference type="Google" id="ProtNLM"/>
    </source>
</evidence>
<feature type="signal peptide" evidence="2">
    <location>
        <begin position="1"/>
        <end position="23"/>
    </location>
</feature>
<accession>A0A6A5VY99</accession>
<dbReference type="Proteomes" id="UP000799779">
    <property type="component" value="Unassembled WGS sequence"/>
</dbReference>
<evidence type="ECO:0000256" key="2">
    <source>
        <dbReference type="SAM" id="SignalP"/>
    </source>
</evidence>
<evidence type="ECO:0000256" key="1">
    <source>
        <dbReference type="SAM" id="MobiDB-lite"/>
    </source>
</evidence>
<keyword evidence="2" id="KW-0732">Signal</keyword>